<dbReference type="OrthoDB" id="9769314at2"/>
<reference evidence="5 6" key="1">
    <citation type="submission" date="2018-10" db="EMBL/GenBank/DDBJ databases">
        <title>Draft genome sequence of Bacillus salarius IM0101, isolated from a hypersaline soil in Inner Mongolia, China.</title>
        <authorList>
            <person name="Yamprayoonswat W."/>
            <person name="Boonvisut S."/>
            <person name="Jumpathong W."/>
            <person name="Sittihan S."/>
            <person name="Ruangsuj P."/>
            <person name="Wanthongcharoen S."/>
            <person name="Thongpramul N."/>
            <person name="Pimmason S."/>
            <person name="Yu B."/>
            <person name="Yasawong M."/>
        </authorList>
    </citation>
    <scope>NUCLEOTIDE SEQUENCE [LARGE SCALE GENOMIC DNA]</scope>
    <source>
        <strain evidence="5 6">IM0101</strain>
    </source>
</reference>
<dbReference type="InterPro" id="IPR011583">
    <property type="entry name" value="Chitinase_II/V-like_cat"/>
</dbReference>
<dbReference type="GO" id="GO:0012505">
    <property type="term" value="C:endomembrane system"/>
    <property type="evidence" value="ECO:0007669"/>
    <property type="project" value="TreeGrafter"/>
</dbReference>
<dbReference type="GO" id="GO:0008061">
    <property type="term" value="F:chitin binding"/>
    <property type="evidence" value="ECO:0007669"/>
    <property type="project" value="InterPro"/>
</dbReference>
<evidence type="ECO:0000313" key="6">
    <source>
        <dbReference type="Proteomes" id="UP000275076"/>
    </source>
</evidence>
<evidence type="ECO:0000256" key="1">
    <source>
        <dbReference type="ARBA" id="ARBA00022801"/>
    </source>
</evidence>
<dbReference type="InterPro" id="IPR036779">
    <property type="entry name" value="LysM_dom_sf"/>
</dbReference>
<feature type="domain" description="GH18" evidence="4">
    <location>
        <begin position="148"/>
        <end position="465"/>
    </location>
</feature>
<dbReference type="Gene3D" id="3.20.20.80">
    <property type="entry name" value="Glycosidases"/>
    <property type="match status" value="1"/>
</dbReference>
<feature type="domain" description="LysM" evidence="3">
    <location>
        <begin position="50"/>
        <end position="94"/>
    </location>
</feature>
<comment type="caution">
    <text evidence="5">The sequence shown here is derived from an EMBL/GenBank/DDBJ whole genome shotgun (WGS) entry which is preliminary data.</text>
</comment>
<dbReference type="AlphaFoldDB" id="A0A3R9QRQ0"/>
<evidence type="ECO:0000313" key="5">
    <source>
        <dbReference type="EMBL" id="RSL31954.1"/>
    </source>
</evidence>
<accession>A0A3R9QRQ0</accession>
<dbReference type="InterPro" id="IPR041704">
    <property type="entry name" value="CFLE_GH18"/>
</dbReference>
<dbReference type="PROSITE" id="PS51910">
    <property type="entry name" value="GH18_2"/>
    <property type="match status" value="1"/>
</dbReference>
<name>A0A3R9QRQ0_9BACI</name>
<evidence type="ECO:0000259" key="3">
    <source>
        <dbReference type="PROSITE" id="PS51782"/>
    </source>
</evidence>
<keyword evidence="6" id="KW-1185">Reference proteome</keyword>
<dbReference type="InterPro" id="IPR018392">
    <property type="entry name" value="LysM"/>
</dbReference>
<dbReference type="GO" id="GO:0070492">
    <property type="term" value="F:oligosaccharide binding"/>
    <property type="evidence" value="ECO:0007669"/>
    <property type="project" value="TreeGrafter"/>
</dbReference>
<dbReference type="SMART" id="SM00636">
    <property type="entry name" value="Glyco_18"/>
    <property type="match status" value="1"/>
</dbReference>
<dbReference type="Pfam" id="PF01476">
    <property type="entry name" value="LysM"/>
    <property type="match status" value="2"/>
</dbReference>
<evidence type="ECO:0000256" key="2">
    <source>
        <dbReference type="ARBA" id="ARBA00023295"/>
    </source>
</evidence>
<dbReference type="InterPro" id="IPR001223">
    <property type="entry name" value="Glyco_hydro18_cat"/>
</dbReference>
<dbReference type="Proteomes" id="UP000275076">
    <property type="component" value="Unassembled WGS sequence"/>
</dbReference>
<dbReference type="GO" id="GO:0016798">
    <property type="term" value="F:hydrolase activity, acting on glycosyl bonds"/>
    <property type="evidence" value="ECO:0007669"/>
    <property type="project" value="UniProtKB-KW"/>
</dbReference>
<evidence type="ECO:0000259" key="4">
    <source>
        <dbReference type="PROSITE" id="PS51910"/>
    </source>
</evidence>
<dbReference type="InterPro" id="IPR029070">
    <property type="entry name" value="Chitinase_insertion_sf"/>
</dbReference>
<keyword evidence="2" id="KW-0326">Glycosidase</keyword>
<feature type="domain" description="LysM" evidence="3">
    <location>
        <begin position="97"/>
        <end position="140"/>
    </location>
</feature>
<dbReference type="Pfam" id="PF00704">
    <property type="entry name" value="Glyco_hydro_18"/>
    <property type="match status" value="1"/>
</dbReference>
<gene>
    <name evidence="5" type="ORF">D7Z54_18420</name>
</gene>
<organism evidence="5 6">
    <name type="scientific">Salibacterium salarium</name>
    <dbReference type="NCBI Taxonomy" id="284579"/>
    <lineage>
        <taxon>Bacteria</taxon>
        <taxon>Bacillati</taxon>
        <taxon>Bacillota</taxon>
        <taxon>Bacilli</taxon>
        <taxon>Bacillales</taxon>
        <taxon>Bacillaceae</taxon>
    </lineage>
</organism>
<dbReference type="SUPFAM" id="SSF54106">
    <property type="entry name" value="LysM domain"/>
    <property type="match status" value="2"/>
</dbReference>
<dbReference type="CDD" id="cd02874">
    <property type="entry name" value="GH18_CFLE_spore_hydrolase"/>
    <property type="match status" value="1"/>
</dbReference>
<keyword evidence="1" id="KW-0378">Hydrolase</keyword>
<dbReference type="CDD" id="cd00118">
    <property type="entry name" value="LysM"/>
    <property type="match status" value="2"/>
</dbReference>
<dbReference type="GO" id="GO:0005975">
    <property type="term" value="P:carbohydrate metabolic process"/>
    <property type="evidence" value="ECO:0007669"/>
    <property type="project" value="InterPro"/>
</dbReference>
<dbReference type="PANTHER" id="PTHR46066:SF2">
    <property type="entry name" value="CHITINASE DOMAIN-CONTAINING PROTEIN 1"/>
    <property type="match status" value="1"/>
</dbReference>
<dbReference type="PROSITE" id="PS51782">
    <property type="entry name" value="LYSM"/>
    <property type="match status" value="2"/>
</dbReference>
<dbReference type="SMART" id="SM00257">
    <property type="entry name" value="LysM"/>
    <property type="match status" value="2"/>
</dbReference>
<proteinExistence type="predicted"/>
<sequence length="465" mass="52515">MAKGMSDAFLRHTSDKRVKVGRNVAMKKMIISLTAFIYVIIPVTNVDASVIYTVKENDSLWKISEKYDSSQDTLQDINGVQDPSQLLPGQSLVIPGEEYIIDPGDSLWKVANLHQTSIEQLKKVNNLSSEIVHPGQRLKIPQGSKRHINTGAFFIPSTPAENKSAINFYQEYLNRIGFFEYRPDQNGDLSSLRGEEAITQAWENGMTPYATITNLSAAGFNPELAHTLLADPDKQQTLIENAATLVDQKQYKGIIIDFENLQSGDRSHFNSFIKQLNQRLEKIGGEVGIALPPMQGEREPAHQAAYDYQTLGTHSDFLFLMTYDWHWPGGEAGSIAPISKVDETIQYAVSVIPSEKIYLGLAMYAYDWTTSTEQGEAQAYSQQRALNIAAEKSSKIHYNFERATPWFEYYDDTGHLHEVWFEDARSLIPKYNLVKKYDLKGIGGWKTGLRFPQAGYLLKEKFHLN</sequence>
<dbReference type="EMBL" id="RBVX01000019">
    <property type="protein sequence ID" value="RSL31954.1"/>
    <property type="molecule type" value="Genomic_DNA"/>
</dbReference>
<dbReference type="PANTHER" id="PTHR46066">
    <property type="entry name" value="CHITINASE DOMAIN-CONTAINING PROTEIN 1 FAMILY MEMBER"/>
    <property type="match status" value="1"/>
</dbReference>
<dbReference type="SUPFAM" id="SSF51445">
    <property type="entry name" value="(Trans)glycosidases"/>
    <property type="match status" value="1"/>
</dbReference>
<dbReference type="InterPro" id="IPR017853">
    <property type="entry name" value="GH"/>
</dbReference>
<protein>
    <submittedName>
        <fullName evidence="5">LysM peptidoglycan-binding domain-containing protein</fullName>
    </submittedName>
</protein>
<dbReference type="Gene3D" id="3.10.350.10">
    <property type="entry name" value="LysM domain"/>
    <property type="match status" value="2"/>
</dbReference>
<dbReference type="Gene3D" id="3.10.50.10">
    <property type="match status" value="1"/>
</dbReference>